<dbReference type="EMBL" id="FQUM01000001">
    <property type="protein sequence ID" value="SHE31542.1"/>
    <property type="molecule type" value="Genomic_DNA"/>
</dbReference>
<dbReference type="GO" id="GO:0004601">
    <property type="term" value="F:peroxidase activity"/>
    <property type="evidence" value="ECO:0007669"/>
    <property type="project" value="UniProtKB-KW"/>
</dbReference>
<feature type="chain" id="PRO_5009907329" description="Glutathione peroxidase" evidence="6">
    <location>
        <begin position="20"/>
        <end position="184"/>
    </location>
</feature>
<accession>A0A1M4SHB4</accession>
<dbReference type="PANTHER" id="PTHR11592">
    <property type="entry name" value="GLUTATHIONE PEROXIDASE"/>
    <property type="match status" value="1"/>
</dbReference>
<comment type="similarity">
    <text evidence="1 5">Belongs to the glutathione peroxidase family.</text>
</comment>
<dbReference type="AlphaFoldDB" id="A0A1M4SHB4"/>
<evidence type="ECO:0000256" key="2">
    <source>
        <dbReference type="ARBA" id="ARBA00022559"/>
    </source>
</evidence>
<sequence length="184" mass="20989">MHLKYIVLAVLLVFGAVHATGQKNLYDFSARTISGERFDFSTLKGKKVLIVNTATECSLSYQFKKLQKLYEEYGGDDFEIVAFPCNDFGSQEPGTNEQVKEYCTKKYQVSFLLMEKISIKGENMHPIYKWLTSKEENGVLNARVNWNFHKFLIDKNGQVVESVSSITSPGNRKIVAWLNQTETP</sequence>
<protein>
    <recommendedName>
        <fullName evidence="5">Glutathione peroxidase</fullName>
    </recommendedName>
</protein>
<dbReference type="PRINTS" id="PR01011">
    <property type="entry name" value="GLUTPROXDASE"/>
</dbReference>
<evidence type="ECO:0000256" key="4">
    <source>
        <dbReference type="PIRSR" id="PIRSR000303-1"/>
    </source>
</evidence>
<evidence type="ECO:0000313" key="7">
    <source>
        <dbReference type="EMBL" id="SHE31542.1"/>
    </source>
</evidence>
<dbReference type="Proteomes" id="UP000184164">
    <property type="component" value="Unassembled WGS sequence"/>
</dbReference>
<evidence type="ECO:0000256" key="5">
    <source>
        <dbReference type="RuleBase" id="RU000499"/>
    </source>
</evidence>
<dbReference type="PIRSF" id="PIRSF000303">
    <property type="entry name" value="Glutathion_perox"/>
    <property type="match status" value="1"/>
</dbReference>
<dbReference type="Pfam" id="PF00255">
    <property type="entry name" value="GSHPx"/>
    <property type="match status" value="1"/>
</dbReference>
<feature type="signal peptide" evidence="6">
    <location>
        <begin position="1"/>
        <end position="19"/>
    </location>
</feature>
<dbReference type="Gene3D" id="3.40.30.10">
    <property type="entry name" value="Glutaredoxin"/>
    <property type="match status" value="1"/>
</dbReference>
<dbReference type="STRING" id="1484053.SAMN05444274_10127"/>
<keyword evidence="3 5" id="KW-0560">Oxidoreductase</keyword>
<dbReference type="OrthoDB" id="9789406at2"/>
<dbReference type="GO" id="GO:0034599">
    <property type="term" value="P:cellular response to oxidative stress"/>
    <property type="evidence" value="ECO:0007669"/>
    <property type="project" value="TreeGrafter"/>
</dbReference>
<proteinExistence type="inferred from homology"/>
<dbReference type="RefSeq" id="WP_139249559.1">
    <property type="nucleotide sequence ID" value="NZ_FQUM01000001.1"/>
</dbReference>
<dbReference type="InterPro" id="IPR036249">
    <property type="entry name" value="Thioredoxin-like_sf"/>
</dbReference>
<dbReference type="InterPro" id="IPR000889">
    <property type="entry name" value="Glutathione_peroxidase"/>
</dbReference>
<dbReference type="SUPFAM" id="SSF52833">
    <property type="entry name" value="Thioredoxin-like"/>
    <property type="match status" value="1"/>
</dbReference>
<dbReference type="FunFam" id="3.40.30.10:FF:000010">
    <property type="entry name" value="Glutathione peroxidase"/>
    <property type="match status" value="1"/>
</dbReference>
<gene>
    <name evidence="7" type="ORF">SAMN05444274_10127</name>
</gene>
<dbReference type="CDD" id="cd00340">
    <property type="entry name" value="GSH_Peroxidase"/>
    <property type="match status" value="1"/>
</dbReference>
<keyword evidence="2 5" id="KW-0575">Peroxidase</keyword>
<evidence type="ECO:0000256" key="6">
    <source>
        <dbReference type="SAM" id="SignalP"/>
    </source>
</evidence>
<evidence type="ECO:0000256" key="1">
    <source>
        <dbReference type="ARBA" id="ARBA00006926"/>
    </source>
</evidence>
<dbReference type="PANTHER" id="PTHR11592:SF78">
    <property type="entry name" value="GLUTATHIONE PEROXIDASE"/>
    <property type="match status" value="1"/>
</dbReference>
<keyword evidence="6" id="KW-0732">Signal</keyword>
<dbReference type="PROSITE" id="PS51355">
    <property type="entry name" value="GLUTATHIONE_PEROXID_3"/>
    <property type="match status" value="1"/>
</dbReference>
<keyword evidence="8" id="KW-1185">Reference proteome</keyword>
<evidence type="ECO:0000313" key="8">
    <source>
        <dbReference type="Proteomes" id="UP000184164"/>
    </source>
</evidence>
<organism evidence="7 8">
    <name type="scientific">Mariniphaga anaerophila</name>
    <dbReference type="NCBI Taxonomy" id="1484053"/>
    <lineage>
        <taxon>Bacteria</taxon>
        <taxon>Pseudomonadati</taxon>
        <taxon>Bacteroidota</taxon>
        <taxon>Bacteroidia</taxon>
        <taxon>Marinilabiliales</taxon>
        <taxon>Prolixibacteraceae</taxon>
        <taxon>Mariniphaga</taxon>
    </lineage>
</organism>
<name>A0A1M4SHB4_9BACT</name>
<feature type="active site" evidence="4">
    <location>
        <position position="57"/>
    </location>
</feature>
<reference evidence="7 8" key="1">
    <citation type="submission" date="2016-11" db="EMBL/GenBank/DDBJ databases">
        <authorList>
            <person name="Jaros S."/>
            <person name="Januszkiewicz K."/>
            <person name="Wedrychowicz H."/>
        </authorList>
    </citation>
    <scope>NUCLEOTIDE SEQUENCE [LARGE SCALE GENOMIC DNA]</scope>
    <source>
        <strain evidence="7 8">DSM 26910</strain>
    </source>
</reference>
<evidence type="ECO:0000256" key="3">
    <source>
        <dbReference type="ARBA" id="ARBA00023002"/>
    </source>
</evidence>